<evidence type="ECO:0000313" key="3">
    <source>
        <dbReference type="EMBL" id="KAK5643461.1"/>
    </source>
</evidence>
<dbReference type="InterPro" id="IPR015867">
    <property type="entry name" value="N-reg_PII/ATP_PRibTrfase_C"/>
</dbReference>
<dbReference type="Proteomes" id="UP001329430">
    <property type="component" value="Chromosome 5"/>
</dbReference>
<keyword evidence="4" id="KW-1185">Reference proteome</keyword>
<evidence type="ECO:0008006" key="5">
    <source>
        <dbReference type="Google" id="ProtNLM"/>
    </source>
</evidence>
<sequence>MILHKTLLFSSCLLGLLRRNSILAKEMSGECAANNSSYVSGTHSIAYITIDTEDRAKKLAHGIVSNKLAACVNIVPKILSIYEWEGTVNEEPEVLMMVKTRTSKVDALTNYVKSNHPYTVCEVISIPIINGNDAYLKWISETVPLPDCK</sequence>
<comment type="caution">
    <text evidence="3">The sequence shown here is derived from an EMBL/GenBank/DDBJ whole genome shotgun (WGS) entry which is preliminary data.</text>
</comment>
<dbReference type="GO" id="GO:0010038">
    <property type="term" value="P:response to metal ion"/>
    <property type="evidence" value="ECO:0007669"/>
    <property type="project" value="InterPro"/>
</dbReference>
<organism evidence="3 4">
    <name type="scientific">Pyrocoelia pectoralis</name>
    <dbReference type="NCBI Taxonomy" id="417401"/>
    <lineage>
        <taxon>Eukaryota</taxon>
        <taxon>Metazoa</taxon>
        <taxon>Ecdysozoa</taxon>
        <taxon>Arthropoda</taxon>
        <taxon>Hexapoda</taxon>
        <taxon>Insecta</taxon>
        <taxon>Pterygota</taxon>
        <taxon>Neoptera</taxon>
        <taxon>Endopterygota</taxon>
        <taxon>Coleoptera</taxon>
        <taxon>Polyphaga</taxon>
        <taxon>Elateriformia</taxon>
        <taxon>Elateroidea</taxon>
        <taxon>Lampyridae</taxon>
        <taxon>Lampyrinae</taxon>
        <taxon>Pyrocoelia</taxon>
    </lineage>
</organism>
<protein>
    <recommendedName>
        <fullName evidence="5">Protein CutA homolog</fullName>
    </recommendedName>
</protein>
<dbReference type="PANTHER" id="PTHR23419:SF8">
    <property type="entry name" value="FI09726P"/>
    <property type="match status" value="1"/>
</dbReference>
<dbReference type="Gene3D" id="3.30.70.120">
    <property type="match status" value="1"/>
</dbReference>
<dbReference type="InterPro" id="IPR011322">
    <property type="entry name" value="N-reg_PII-like_a/b"/>
</dbReference>
<dbReference type="EMBL" id="JAVRBK010000005">
    <property type="protein sequence ID" value="KAK5643461.1"/>
    <property type="molecule type" value="Genomic_DNA"/>
</dbReference>
<accession>A0AAN7ZMG2</accession>
<comment type="similarity">
    <text evidence="1">Belongs to the CutA family.</text>
</comment>
<evidence type="ECO:0000256" key="1">
    <source>
        <dbReference type="ARBA" id="ARBA00010169"/>
    </source>
</evidence>
<reference evidence="3 4" key="1">
    <citation type="journal article" date="2024" name="Insects">
        <title>An Improved Chromosome-Level Genome Assembly of the Firefly Pyrocoelia pectoralis.</title>
        <authorList>
            <person name="Fu X."/>
            <person name="Meyer-Rochow V.B."/>
            <person name="Ballantyne L."/>
            <person name="Zhu X."/>
        </authorList>
    </citation>
    <scope>NUCLEOTIDE SEQUENCE [LARGE SCALE GENOMIC DNA]</scope>
    <source>
        <strain evidence="3">XCY_ONT2</strain>
    </source>
</reference>
<feature type="signal peptide" evidence="2">
    <location>
        <begin position="1"/>
        <end position="24"/>
    </location>
</feature>
<dbReference type="GO" id="GO:0005507">
    <property type="term" value="F:copper ion binding"/>
    <property type="evidence" value="ECO:0007669"/>
    <property type="project" value="TreeGrafter"/>
</dbReference>
<dbReference type="SUPFAM" id="SSF54913">
    <property type="entry name" value="GlnB-like"/>
    <property type="match status" value="1"/>
</dbReference>
<keyword evidence="2" id="KW-0732">Signal</keyword>
<dbReference type="PANTHER" id="PTHR23419">
    <property type="entry name" value="DIVALENT CATION TOLERANCE CUTA-RELATED"/>
    <property type="match status" value="1"/>
</dbReference>
<gene>
    <name evidence="3" type="ORF">RI129_007306</name>
</gene>
<feature type="chain" id="PRO_5042860809" description="Protein CutA homolog" evidence="2">
    <location>
        <begin position="25"/>
        <end position="149"/>
    </location>
</feature>
<proteinExistence type="inferred from homology"/>
<dbReference type="Pfam" id="PF03091">
    <property type="entry name" value="CutA1"/>
    <property type="match status" value="1"/>
</dbReference>
<name>A0AAN7ZMG2_9COLE</name>
<dbReference type="InterPro" id="IPR004323">
    <property type="entry name" value="Ion_tolerance_CutA"/>
</dbReference>
<evidence type="ECO:0000256" key="2">
    <source>
        <dbReference type="SAM" id="SignalP"/>
    </source>
</evidence>
<dbReference type="AlphaFoldDB" id="A0AAN7ZMG2"/>
<evidence type="ECO:0000313" key="4">
    <source>
        <dbReference type="Proteomes" id="UP001329430"/>
    </source>
</evidence>